<dbReference type="Proteomes" id="UP001157974">
    <property type="component" value="Unassembled WGS sequence"/>
</dbReference>
<dbReference type="Gene3D" id="2.30.30.50">
    <property type="match status" value="1"/>
</dbReference>
<dbReference type="InterPro" id="IPR004207">
    <property type="entry name" value="Fd_thioredoxin_Rdtase_alpha"/>
</dbReference>
<keyword evidence="3" id="KW-1185">Reference proteome</keyword>
<evidence type="ECO:0000313" key="2">
    <source>
        <dbReference type="EMBL" id="KAJ8902925.1"/>
    </source>
</evidence>
<proteinExistence type="predicted"/>
<dbReference type="AlphaFoldDB" id="A0AAV8UK50"/>
<feature type="domain" description="Ferredoxin thioredoxin reductase alpha chain" evidence="1">
    <location>
        <begin position="36"/>
        <end position="102"/>
    </location>
</feature>
<dbReference type="EMBL" id="JAMWBK010000008">
    <property type="protein sequence ID" value="KAJ8902925.1"/>
    <property type="molecule type" value="Genomic_DNA"/>
</dbReference>
<sequence>MMKIDSAFIGGNPTGIRRTRRRCLCMGSATPQFESGVKVRVKSSVIMYHLPSKRGQEVDVKGLEGEVQKTTLEKDGVPLTLNRPVLVKFTDPRFSGHFAEDELEPV</sequence>
<gene>
    <name evidence="2" type="ORF">NDN08_006243</name>
</gene>
<evidence type="ECO:0000259" key="1">
    <source>
        <dbReference type="Pfam" id="PF02941"/>
    </source>
</evidence>
<protein>
    <recommendedName>
        <fullName evidence="1">Ferredoxin thioredoxin reductase alpha chain domain-containing protein</fullName>
    </recommendedName>
</protein>
<dbReference type="Pfam" id="PF02941">
    <property type="entry name" value="FeThRed_A"/>
    <property type="match status" value="1"/>
</dbReference>
<dbReference type="GO" id="GO:0015979">
    <property type="term" value="P:photosynthesis"/>
    <property type="evidence" value="ECO:0007669"/>
    <property type="project" value="InterPro"/>
</dbReference>
<accession>A0AAV8UK50</accession>
<name>A0AAV8UK50_9RHOD</name>
<reference evidence="2 3" key="1">
    <citation type="journal article" date="2023" name="Nat. Commun.">
        <title>Origin of minicircular mitochondrial genomes in red algae.</title>
        <authorList>
            <person name="Lee Y."/>
            <person name="Cho C.H."/>
            <person name="Lee Y.M."/>
            <person name="Park S.I."/>
            <person name="Yang J.H."/>
            <person name="West J.A."/>
            <person name="Bhattacharya D."/>
            <person name="Yoon H.S."/>
        </authorList>
    </citation>
    <scope>NUCLEOTIDE SEQUENCE [LARGE SCALE GENOMIC DNA]</scope>
    <source>
        <strain evidence="2 3">CCMP1338</strain>
        <tissue evidence="2">Whole cell</tissue>
    </source>
</reference>
<dbReference type="InterPro" id="IPR008990">
    <property type="entry name" value="Elect_transpt_acc-like_dom_sf"/>
</dbReference>
<organism evidence="2 3">
    <name type="scientific">Rhodosorus marinus</name>
    <dbReference type="NCBI Taxonomy" id="101924"/>
    <lineage>
        <taxon>Eukaryota</taxon>
        <taxon>Rhodophyta</taxon>
        <taxon>Stylonematophyceae</taxon>
        <taxon>Stylonematales</taxon>
        <taxon>Stylonemataceae</taxon>
        <taxon>Rhodosorus</taxon>
    </lineage>
</organism>
<evidence type="ECO:0000313" key="3">
    <source>
        <dbReference type="Proteomes" id="UP001157974"/>
    </source>
</evidence>
<dbReference type="SUPFAM" id="SSF50090">
    <property type="entry name" value="Electron transport accessory proteins"/>
    <property type="match status" value="1"/>
</dbReference>
<comment type="caution">
    <text evidence="2">The sequence shown here is derived from an EMBL/GenBank/DDBJ whole genome shotgun (WGS) entry which is preliminary data.</text>
</comment>